<accession>C5S0W9</accession>
<gene>
    <name evidence="2" type="ORF">AM305_07723</name>
</gene>
<dbReference type="Proteomes" id="UP000005532">
    <property type="component" value="Unassembled WGS sequence"/>
</dbReference>
<dbReference type="EMBL" id="ACQL01000069">
    <property type="protein sequence ID" value="EER47552.1"/>
    <property type="molecule type" value="Genomic_DNA"/>
</dbReference>
<dbReference type="OrthoDB" id="9962411at2"/>
<evidence type="ECO:0000256" key="1">
    <source>
        <dbReference type="SAM" id="Coils"/>
    </source>
</evidence>
<dbReference type="RefSeq" id="WP_005823350.1">
    <property type="nucleotide sequence ID" value="NZ_ACQL01000069.1"/>
</dbReference>
<keyword evidence="1" id="KW-0175">Coiled coil</keyword>
<dbReference type="AlphaFoldDB" id="C5S0W9"/>
<evidence type="ECO:0000313" key="2">
    <source>
        <dbReference type="EMBL" id="EER47552.1"/>
    </source>
</evidence>
<comment type="caution">
    <text evidence="2">The sequence shown here is derived from an EMBL/GenBank/DDBJ whole genome shotgun (WGS) entry which is preliminary data.</text>
</comment>
<name>C5S0W9_9PAST</name>
<evidence type="ECO:0000313" key="3">
    <source>
        <dbReference type="Proteomes" id="UP000005532"/>
    </source>
</evidence>
<proteinExistence type="predicted"/>
<protein>
    <submittedName>
        <fullName evidence="2">Uncharacterized protein</fullName>
    </submittedName>
</protein>
<feature type="coiled-coil region" evidence="1">
    <location>
        <begin position="12"/>
        <end position="53"/>
    </location>
</feature>
<reference evidence="2 3" key="1">
    <citation type="journal article" date="2010" name="Vet. Microbiol.">
        <title>Production of haemolysins by strains of the Actinobacillus minor/porcitonsillarum complex.</title>
        <authorList>
            <person name="Arya G."/>
            <person name="Niven D.F."/>
        </authorList>
    </citation>
    <scope>NUCLEOTIDE SEQUENCE [LARGE SCALE GENOMIC DNA]</scope>
    <source>
        <strain evidence="2 3">NM305</strain>
    </source>
</reference>
<sequence>MNLNPFYHLRRYRELEERNSNLVKRVVSQSEKIDQLKKEKGSLESKIVALRKEIIEKDNRIIQLNNIITPKAVISVSKKRKEKRRGIK</sequence>
<organism evidence="2 3">
    <name type="scientific">Actinobacillus minor NM305</name>
    <dbReference type="NCBI Taxonomy" id="637911"/>
    <lineage>
        <taxon>Bacteria</taxon>
        <taxon>Pseudomonadati</taxon>
        <taxon>Pseudomonadota</taxon>
        <taxon>Gammaproteobacteria</taxon>
        <taxon>Pasteurellales</taxon>
        <taxon>Pasteurellaceae</taxon>
        <taxon>Actinobacillus</taxon>
    </lineage>
</organism>